<feature type="transmembrane region" description="Helical" evidence="6">
    <location>
        <begin position="42"/>
        <end position="68"/>
    </location>
</feature>
<gene>
    <name evidence="7" type="ORF">SAMN06275492_10854</name>
</gene>
<dbReference type="AlphaFoldDB" id="A0A1X7J5F0"/>
<dbReference type="PANTHER" id="PTHR30086">
    <property type="entry name" value="ARGININE EXPORTER PROTEIN ARGO"/>
    <property type="match status" value="1"/>
</dbReference>
<keyword evidence="5 6" id="KW-0472">Membrane</keyword>
<comment type="subcellular location">
    <subcellularLocation>
        <location evidence="1">Cell membrane</location>
        <topology evidence="1">Multi-pass membrane protein</topology>
    </subcellularLocation>
</comment>
<name>A0A1X7J5F0_9BACT</name>
<reference evidence="8" key="1">
    <citation type="submission" date="2017-04" db="EMBL/GenBank/DDBJ databases">
        <authorList>
            <person name="Varghese N."/>
            <person name="Submissions S."/>
        </authorList>
    </citation>
    <scope>NUCLEOTIDE SEQUENCE [LARGE SCALE GENOMIC DNA]</scope>
    <source>
        <strain evidence="8">USBA 82</strain>
    </source>
</reference>
<dbReference type="Proteomes" id="UP000193355">
    <property type="component" value="Unassembled WGS sequence"/>
</dbReference>
<evidence type="ECO:0000313" key="8">
    <source>
        <dbReference type="Proteomes" id="UP000193355"/>
    </source>
</evidence>
<evidence type="ECO:0000256" key="4">
    <source>
        <dbReference type="ARBA" id="ARBA00022989"/>
    </source>
</evidence>
<dbReference type="OrthoDB" id="198428at2"/>
<dbReference type="PANTHER" id="PTHR30086:SF20">
    <property type="entry name" value="ARGININE EXPORTER PROTEIN ARGO-RELATED"/>
    <property type="match status" value="1"/>
</dbReference>
<sequence>MSEIDFAALVPFVVITLYTPGPNNVSSAAMAAKFGMRRTWSYMYGIATGFFLLLTLCGLFSGGLMTAVPQLEGIVKWVGAAYILWLAWGLVKEKPGGDSTSKGEVARGFVKGMILQCVNGKAVVFSLTLYTVFFSSILSRLGPVLLSALVIAVVCLFSLILWASFGAGIDRFMGSSSKRRALNYCFALMLVVTAAQVAGLL</sequence>
<dbReference type="GO" id="GO:0033228">
    <property type="term" value="P:cysteine export across plasma membrane"/>
    <property type="evidence" value="ECO:0007669"/>
    <property type="project" value="TreeGrafter"/>
</dbReference>
<protein>
    <submittedName>
        <fullName evidence="7">Cysteine/O-acetylserine efflux protein</fullName>
    </submittedName>
</protein>
<dbReference type="InterPro" id="IPR001123">
    <property type="entry name" value="LeuE-type"/>
</dbReference>
<evidence type="ECO:0000256" key="1">
    <source>
        <dbReference type="ARBA" id="ARBA00004651"/>
    </source>
</evidence>
<evidence type="ECO:0000313" key="7">
    <source>
        <dbReference type="EMBL" id="SMG22697.1"/>
    </source>
</evidence>
<proteinExistence type="predicted"/>
<dbReference type="STRING" id="561720.SAMN06275492_10854"/>
<dbReference type="GO" id="GO:0005886">
    <property type="term" value="C:plasma membrane"/>
    <property type="evidence" value="ECO:0007669"/>
    <property type="project" value="UniProtKB-SubCell"/>
</dbReference>
<accession>A0A1X7J5F0</accession>
<organism evidence="7 8">
    <name type="scientific">Dethiosulfovibrio salsuginis</name>
    <dbReference type="NCBI Taxonomy" id="561720"/>
    <lineage>
        <taxon>Bacteria</taxon>
        <taxon>Thermotogati</taxon>
        <taxon>Synergistota</taxon>
        <taxon>Synergistia</taxon>
        <taxon>Synergistales</taxon>
        <taxon>Dethiosulfovibrionaceae</taxon>
        <taxon>Dethiosulfovibrio</taxon>
    </lineage>
</organism>
<keyword evidence="2" id="KW-1003">Cell membrane</keyword>
<feature type="transmembrane region" description="Helical" evidence="6">
    <location>
        <begin position="112"/>
        <end position="138"/>
    </location>
</feature>
<dbReference type="GO" id="GO:0015171">
    <property type="term" value="F:amino acid transmembrane transporter activity"/>
    <property type="evidence" value="ECO:0007669"/>
    <property type="project" value="TreeGrafter"/>
</dbReference>
<feature type="transmembrane region" description="Helical" evidence="6">
    <location>
        <begin position="6"/>
        <end position="21"/>
    </location>
</feature>
<dbReference type="EMBL" id="FXBB01000008">
    <property type="protein sequence ID" value="SMG22697.1"/>
    <property type="molecule type" value="Genomic_DNA"/>
</dbReference>
<evidence type="ECO:0000256" key="3">
    <source>
        <dbReference type="ARBA" id="ARBA00022692"/>
    </source>
</evidence>
<dbReference type="Pfam" id="PF01810">
    <property type="entry name" value="LysE"/>
    <property type="match status" value="1"/>
</dbReference>
<evidence type="ECO:0000256" key="2">
    <source>
        <dbReference type="ARBA" id="ARBA00022475"/>
    </source>
</evidence>
<keyword evidence="4 6" id="KW-1133">Transmembrane helix</keyword>
<evidence type="ECO:0000256" key="6">
    <source>
        <dbReference type="SAM" id="Phobius"/>
    </source>
</evidence>
<feature type="transmembrane region" description="Helical" evidence="6">
    <location>
        <begin position="144"/>
        <end position="169"/>
    </location>
</feature>
<keyword evidence="8" id="KW-1185">Reference proteome</keyword>
<evidence type="ECO:0000256" key="5">
    <source>
        <dbReference type="ARBA" id="ARBA00023136"/>
    </source>
</evidence>
<keyword evidence="3 6" id="KW-0812">Transmembrane</keyword>
<dbReference type="RefSeq" id="WP_085544198.1">
    <property type="nucleotide sequence ID" value="NZ_FXBB01000008.1"/>
</dbReference>
<feature type="transmembrane region" description="Helical" evidence="6">
    <location>
        <begin position="74"/>
        <end position="91"/>
    </location>
</feature>
<feature type="transmembrane region" description="Helical" evidence="6">
    <location>
        <begin position="181"/>
        <end position="200"/>
    </location>
</feature>